<organism evidence="6 7">
    <name type="scientific">Candidatus Ryanbacteria bacterium RIFCSPHIGHO2_01_FULL_48_27</name>
    <dbReference type="NCBI Taxonomy" id="1802115"/>
    <lineage>
        <taxon>Bacteria</taxon>
        <taxon>Candidatus Ryaniibacteriota</taxon>
    </lineage>
</organism>
<evidence type="ECO:0000256" key="4">
    <source>
        <dbReference type="SAM" id="Coils"/>
    </source>
</evidence>
<evidence type="ECO:0000256" key="2">
    <source>
        <dbReference type="ARBA" id="ARBA00022917"/>
    </source>
</evidence>
<evidence type="ECO:0000256" key="3">
    <source>
        <dbReference type="HAMAP-Rule" id="MF_00040"/>
    </source>
</evidence>
<dbReference type="PANTHER" id="PTHR20982">
    <property type="entry name" value="RIBOSOME RECYCLING FACTOR"/>
    <property type="match status" value="1"/>
</dbReference>
<feature type="domain" description="Ribosome recycling factor" evidence="5">
    <location>
        <begin position="19"/>
        <end position="181"/>
    </location>
</feature>
<evidence type="ECO:0000313" key="6">
    <source>
        <dbReference type="EMBL" id="OGZ45680.1"/>
    </source>
</evidence>
<dbReference type="EMBL" id="MHNL01000005">
    <property type="protein sequence ID" value="OGZ45680.1"/>
    <property type="molecule type" value="Genomic_DNA"/>
</dbReference>
<dbReference type="Gene3D" id="1.10.132.20">
    <property type="entry name" value="Ribosome-recycling factor"/>
    <property type="match status" value="1"/>
</dbReference>
<dbReference type="SUPFAM" id="SSF55194">
    <property type="entry name" value="Ribosome recycling factor, RRF"/>
    <property type="match status" value="1"/>
</dbReference>
<evidence type="ECO:0000259" key="5">
    <source>
        <dbReference type="Pfam" id="PF01765"/>
    </source>
</evidence>
<keyword evidence="3" id="KW-0963">Cytoplasm</keyword>
<dbReference type="AlphaFoldDB" id="A0A1G2G6S8"/>
<comment type="caution">
    <text evidence="6">The sequence shown here is derived from an EMBL/GenBank/DDBJ whole genome shotgun (WGS) entry which is preliminary data.</text>
</comment>
<dbReference type="GO" id="GO:0005737">
    <property type="term" value="C:cytoplasm"/>
    <property type="evidence" value="ECO:0007669"/>
    <property type="project" value="UniProtKB-SubCell"/>
</dbReference>
<dbReference type="InterPro" id="IPR036191">
    <property type="entry name" value="RRF_sf"/>
</dbReference>
<evidence type="ECO:0000313" key="7">
    <source>
        <dbReference type="Proteomes" id="UP000177785"/>
    </source>
</evidence>
<dbReference type="InterPro" id="IPR002661">
    <property type="entry name" value="Ribosome_recyc_fac"/>
</dbReference>
<dbReference type="GO" id="GO:0043023">
    <property type="term" value="F:ribosomal large subunit binding"/>
    <property type="evidence" value="ECO:0007669"/>
    <property type="project" value="TreeGrafter"/>
</dbReference>
<name>A0A1G2G6S8_9BACT</name>
<dbReference type="NCBIfam" id="TIGR00496">
    <property type="entry name" value="frr"/>
    <property type="match status" value="1"/>
</dbReference>
<dbReference type="CDD" id="cd00520">
    <property type="entry name" value="RRF"/>
    <property type="match status" value="1"/>
</dbReference>
<dbReference type="Proteomes" id="UP000177785">
    <property type="component" value="Unassembled WGS sequence"/>
</dbReference>
<comment type="function">
    <text evidence="3">Responsible for the release of ribosomes from messenger RNA at the termination of protein biosynthesis. May increase the efficiency of translation by recycling ribosomes from one round of translation to another.</text>
</comment>
<evidence type="ECO:0000256" key="1">
    <source>
        <dbReference type="ARBA" id="ARBA00005912"/>
    </source>
</evidence>
<accession>A0A1G2G6S8</accession>
<gene>
    <name evidence="3" type="primary">frr</name>
    <name evidence="6" type="ORF">A2756_02115</name>
</gene>
<keyword evidence="4" id="KW-0175">Coiled coil</keyword>
<dbReference type="FunFam" id="3.30.1360.40:FF:000001">
    <property type="entry name" value="Ribosome-recycling factor"/>
    <property type="match status" value="1"/>
</dbReference>
<keyword evidence="2 3" id="KW-0648">Protein biosynthesis</keyword>
<dbReference type="STRING" id="1802115.A2756_02115"/>
<comment type="subcellular location">
    <subcellularLocation>
        <location evidence="3">Cytoplasm</location>
    </subcellularLocation>
</comment>
<dbReference type="Pfam" id="PF01765">
    <property type="entry name" value="RRF"/>
    <property type="match status" value="1"/>
</dbReference>
<dbReference type="GO" id="GO:0006415">
    <property type="term" value="P:translational termination"/>
    <property type="evidence" value="ECO:0007669"/>
    <property type="project" value="UniProtKB-UniRule"/>
</dbReference>
<dbReference type="HAMAP" id="MF_00040">
    <property type="entry name" value="RRF"/>
    <property type="match status" value="1"/>
</dbReference>
<dbReference type="Gene3D" id="3.30.1360.40">
    <property type="match status" value="1"/>
</dbReference>
<comment type="similarity">
    <text evidence="1 3">Belongs to the RRF family.</text>
</comment>
<proteinExistence type="inferred from homology"/>
<sequence length="184" mass="20993">MQDVIKEAKKSFVGIVAWFREEVSSLRTGRATPALVEDLEVESYGSKMPLKHVASISTPDARTIVIQPWDKSVLEGIAKAIENSSLSLQPIADQDVIRIALPQLTEERRKGLVKILNEKAEDARVRSRREREEALKTLERLEKEHTINEDEKFRGKAELQKEMDVFNAALDEARKKKETEIEEI</sequence>
<reference evidence="6 7" key="1">
    <citation type="journal article" date="2016" name="Nat. Commun.">
        <title>Thousands of microbial genomes shed light on interconnected biogeochemical processes in an aquifer system.</title>
        <authorList>
            <person name="Anantharaman K."/>
            <person name="Brown C.T."/>
            <person name="Hug L.A."/>
            <person name="Sharon I."/>
            <person name="Castelle C.J."/>
            <person name="Probst A.J."/>
            <person name="Thomas B.C."/>
            <person name="Singh A."/>
            <person name="Wilkins M.J."/>
            <person name="Karaoz U."/>
            <person name="Brodie E.L."/>
            <person name="Williams K.H."/>
            <person name="Hubbard S.S."/>
            <person name="Banfield J.F."/>
        </authorList>
    </citation>
    <scope>NUCLEOTIDE SEQUENCE [LARGE SCALE GENOMIC DNA]</scope>
</reference>
<protein>
    <recommendedName>
        <fullName evidence="3">Ribosome-recycling factor</fullName>
        <shortName evidence="3">RRF</shortName>
    </recommendedName>
    <alternativeName>
        <fullName evidence="3">Ribosome-releasing factor</fullName>
    </alternativeName>
</protein>
<dbReference type="PANTHER" id="PTHR20982:SF3">
    <property type="entry name" value="MITOCHONDRIAL RIBOSOME RECYCLING FACTOR PSEUDO 1"/>
    <property type="match status" value="1"/>
</dbReference>
<feature type="coiled-coil region" evidence="4">
    <location>
        <begin position="113"/>
        <end position="183"/>
    </location>
</feature>
<dbReference type="InterPro" id="IPR023584">
    <property type="entry name" value="Ribosome_recyc_fac_dom"/>
</dbReference>